<organism evidence="7 8">
    <name type="scientific">Nocardia vermiculata</name>
    <dbReference type="NCBI Taxonomy" id="257274"/>
    <lineage>
        <taxon>Bacteria</taxon>
        <taxon>Bacillati</taxon>
        <taxon>Actinomycetota</taxon>
        <taxon>Actinomycetes</taxon>
        <taxon>Mycobacteriales</taxon>
        <taxon>Nocardiaceae</taxon>
        <taxon>Nocardia</taxon>
    </lineage>
</organism>
<dbReference type="Pfam" id="PF00145">
    <property type="entry name" value="DNA_methylase"/>
    <property type="match status" value="1"/>
</dbReference>
<evidence type="ECO:0000313" key="7">
    <source>
        <dbReference type="EMBL" id="NKY52036.1"/>
    </source>
</evidence>
<evidence type="ECO:0000256" key="3">
    <source>
        <dbReference type="ARBA" id="ARBA00022679"/>
    </source>
</evidence>
<dbReference type="PANTHER" id="PTHR10629">
    <property type="entry name" value="CYTOSINE-SPECIFIC METHYLTRANSFERASE"/>
    <property type="match status" value="1"/>
</dbReference>
<protein>
    <recommendedName>
        <fullName evidence="1">DNA (cytosine-5-)-methyltransferase</fullName>
        <ecNumber evidence="1">2.1.1.37</ecNumber>
    </recommendedName>
</protein>
<reference evidence="7 8" key="1">
    <citation type="submission" date="2020-04" db="EMBL/GenBank/DDBJ databases">
        <title>MicrobeNet Type strains.</title>
        <authorList>
            <person name="Nicholson A.C."/>
        </authorList>
    </citation>
    <scope>NUCLEOTIDE SEQUENCE [LARGE SCALE GENOMIC DNA]</scope>
    <source>
        <strain evidence="7 8">JCM 12354</strain>
    </source>
</reference>
<evidence type="ECO:0000256" key="1">
    <source>
        <dbReference type="ARBA" id="ARBA00011975"/>
    </source>
</evidence>
<sequence length="330" mass="35830">MVNAAQRLSSLEICAGAGGMALGLEQAGFDPVTLIEKKSEACSTLRANRPKWHVVNRDLLKIDPPKDLPLVDDLDLLSAGLPRVRSAATASRTRGDNIELELLETTGRWISELRPRAVVLENVPDLVSREGYAESRSYVEKYLDAAGYEFNWRVVNACNFGVPQQRQLGILVAFRDGGLSRFDDALATIVPSPNLTVGAVLRTSIAARGWLQADEWAAYANRLAPTIVGGSWERGGADLGPAGSQRAWARLGVEGKSLWDTPPAVDFRWDPDIPEGRVRLTVDQIAELQAFPSHWEICGGKTARYRQIGNATPPPAAQALGRAVRAGLNC</sequence>
<dbReference type="InterPro" id="IPR050390">
    <property type="entry name" value="C5-Methyltransferase"/>
</dbReference>
<gene>
    <name evidence="7" type="ORF">HGA08_17600</name>
</gene>
<keyword evidence="3 6" id="KW-0808">Transferase</keyword>
<dbReference type="EC" id="2.1.1.37" evidence="1"/>
<dbReference type="GO" id="GO:0003886">
    <property type="term" value="F:DNA (cytosine-5-)-methyltransferase activity"/>
    <property type="evidence" value="ECO:0007669"/>
    <property type="project" value="UniProtKB-EC"/>
</dbReference>
<name>A0A846XXX6_9NOCA</name>
<dbReference type="AlphaFoldDB" id="A0A846XXX6"/>
<dbReference type="GO" id="GO:0044027">
    <property type="term" value="P:negative regulation of gene expression via chromosomal CpG island methylation"/>
    <property type="evidence" value="ECO:0007669"/>
    <property type="project" value="TreeGrafter"/>
</dbReference>
<dbReference type="PRINTS" id="PR00105">
    <property type="entry name" value="C5METTRFRASE"/>
</dbReference>
<dbReference type="RefSeq" id="WP_067871146.1">
    <property type="nucleotide sequence ID" value="NZ_JAAXOP010000009.1"/>
</dbReference>
<accession>A0A846XXX6</accession>
<dbReference type="InterPro" id="IPR029063">
    <property type="entry name" value="SAM-dependent_MTases_sf"/>
</dbReference>
<comment type="caution">
    <text evidence="7">The sequence shown here is derived from an EMBL/GenBank/DDBJ whole genome shotgun (WGS) entry which is preliminary data.</text>
</comment>
<dbReference type="Gene3D" id="3.90.120.10">
    <property type="entry name" value="DNA Methylase, subunit A, domain 2"/>
    <property type="match status" value="1"/>
</dbReference>
<keyword evidence="2 6" id="KW-0489">Methyltransferase</keyword>
<dbReference type="PANTHER" id="PTHR10629:SF52">
    <property type="entry name" value="DNA (CYTOSINE-5)-METHYLTRANSFERASE 1"/>
    <property type="match status" value="1"/>
</dbReference>
<comment type="similarity">
    <text evidence="6">Belongs to the class I-like SAM-binding methyltransferase superfamily. C5-methyltransferase family.</text>
</comment>
<evidence type="ECO:0000256" key="6">
    <source>
        <dbReference type="PROSITE-ProRule" id="PRU01016"/>
    </source>
</evidence>
<keyword evidence="4 6" id="KW-0949">S-adenosyl-L-methionine</keyword>
<evidence type="ECO:0000256" key="2">
    <source>
        <dbReference type="ARBA" id="ARBA00022603"/>
    </source>
</evidence>
<evidence type="ECO:0000313" key="8">
    <source>
        <dbReference type="Proteomes" id="UP000565711"/>
    </source>
</evidence>
<dbReference type="PROSITE" id="PS51679">
    <property type="entry name" value="SAM_MT_C5"/>
    <property type="match status" value="1"/>
</dbReference>
<dbReference type="InterPro" id="IPR001525">
    <property type="entry name" value="C5_MeTfrase"/>
</dbReference>
<evidence type="ECO:0000256" key="4">
    <source>
        <dbReference type="ARBA" id="ARBA00022691"/>
    </source>
</evidence>
<dbReference type="GO" id="GO:0032259">
    <property type="term" value="P:methylation"/>
    <property type="evidence" value="ECO:0007669"/>
    <property type="project" value="UniProtKB-KW"/>
</dbReference>
<dbReference type="Proteomes" id="UP000565711">
    <property type="component" value="Unassembled WGS sequence"/>
</dbReference>
<evidence type="ECO:0000256" key="5">
    <source>
        <dbReference type="ARBA" id="ARBA00022747"/>
    </source>
</evidence>
<dbReference type="EMBL" id="JAAXOP010000009">
    <property type="protein sequence ID" value="NKY52036.1"/>
    <property type="molecule type" value="Genomic_DNA"/>
</dbReference>
<keyword evidence="8" id="KW-1185">Reference proteome</keyword>
<dbReference type="GO" id="GO:0003677">
    <property type="term" value="F:DNA binding"/>
    <property type="evidence" value="ECO:0007669"/>
    <property type="project" value="TreeGrafter"/>
</dbReference>
<proteinExistence type="inferred from homology"/>
<keyword evidence="5" id="KW-0680">Restriction system</keyword>
<dbReference type="GO" id="GO:0009307">
    <property type="term" value="P:DNA restriction-modification system"/>
    <property type="evidence" value="ECO:0007669"/>
    <property type="project" value="UniProtKB-KW"/>
</dbReference>
<dbReference type="Gene3D" id="3.40.50.150">
    <property type="entry name" value="Vaccinia Virus protein VP39"/>
    <property type="match status" value="1"/>
</dbReference>
<dbReference type="SUPFAM" id="SSF53335">
    <property type="entry name" value="S-adenosyl-L-methionine-dependent methyltransferases"/>
    <property type="match status" value="1"/>
</dbReference>
<comment type="caution">
    <text evidence="6">Lacks conserved residue(s) required for the propagation of feature annotation.</text>
</comment>